<evidence type="ECO:0000256" key="1">
    <source>
        <dbReference type="SAM" id="MobiDB-lite"/>
    </source>
</evidence>
<dbReference type="Gene3D" id="3.90.76.10">
    <property type="entry name" value="Dipeptide-binding Protein, Domain 1"/>
    <property type="match status" value="1"/>
</dbReference>
<feature type="compositionally biased region" description="Polar residues" evidence="1">
    <location>
        <begin position="44"/>
        <end position="57"/>
    </location>
</feature>
<feature type="domain" description="Solute-binding protein family 5" evidence="3">
    <location>
        <begin position="93"/>
        <end position="466"/>
    </location>
</feature>
<dbReference type="PANTHER" id="PTHR30290">
    <property type="entry name" value="PERIPLASMIC BINDING COMPONENT OF ABC TRANSPORTER"/>
    <property type="match status" value="1"/>
</dbReference>
<proteinExistence type="predicted"/>
<feature type="compositionally biased region" description="Low complexity" evidence="1">
    <location>
        <begin position="24"/>
        <end position="43"/>
    </location>
</feature>
<reference evidence="5" key="1">
    <citation type="journal article" date="2019" name="Int. J. Syst. Evol. Microbiol.">
        <title>The Global Catalogue of Microorganisms (GCM) 10K type strain sequencing project: providing services to taxonomists for standard genome sequencing and annotation.</title>
        <authorList>
            <consortium name="The Broad Institute Genomics Platform"/>
            <consortium name="The Broad Institute Genome Sequencing Center for Infectious Disease"/>
            <person name="Wu L."/>
            <person name="Ma J."/>
        </authorList>
    </citation>
    <scope>NUCLEOTIDE SEQUENCE [LARGE SCALE GENOMIC DNA]</scope>
    <source>
        <strain evidence="5">NBRC 108565</strain>
    </source>
</reference>
<dbReference type="PIRSF" id="PIRSF002741">
    <property type="entry name" value="MppA"/>
    <property type="match status" value="1"/>
</dbReference>
<dbReference type="InterPro" id="IPR030678">
    <property type="entry name" value="Peptide/Ni-bd"/>
</dbReference>
<dbReference type="InterPro" id="IPR000914">
    <property type="entry name" value="SBP_5_dom"/>
</dbReference>
<dbReference type="PANTHER" id="PTHR30290:SF83">
    <property type="entry name" value="ABC TRANSPORTER SUBSTRATE-BINDING PROTEIN"/>
    <property type="match status" value="1"/>
</dbReference>
<sequence length="544" mass="58784">MKIQRFAGVTAVIAAGALALTACSSSSDDEGSTSTDGETTASGPSTGIVSVNGNEPQNPLVPANTNEVGGGLLLDLTFSGLQYYDAEGGAHLEVAESIESDDAQNWTIKIKDGWTFSDGTPVTASSFVDAWNWGALLSNATLSSYFFESIEGFSYEEESELKGQGLEVVDDSTFTVKLKAPEADFPLRLGYSAYFPLPESFYDDPDAFGEAPIGNGPYLLDTWTHDAEAKLVPNPDYSGDRTPQNGGVDVKFYQTQDAAYNDLLAGQLDVITAVPDSAFATYQDELGDRAVNQPSAVFQSFTIPETVPHFEGEEGKLRRQAISHAVNREEITDVIFDGTRTPASDFTSPVIDGWSDSIPGSDVLEFDEQKAKDLWAQADEMSPYEGTFTLAYNADGGHQAWVDATTNSIKNVLGIEAEGKPYPAFAEFRQDITDRKMDGAFRTGWQADYPALNNFLAPLYKTGAGSNDGDYSSEEFDGLIDQGAAADSVEDANKFFQQAQEVLFEDLPAIPTWYSNVTGGSAETVENVEFGWNSVPLLYEVTKN</sequence>
<dbReference type="Pfam" id="PF00496">
    <property type="entry name" value="SBP_bac_5"/>
    <property type="match status" value="1"/>
</dbReference>
<feature type="chain" id="PRO_5045350297" evidence="2">
    <location>
        <begin position="28"/>
        <end position="544"/>
    </location>
</feature>
<dbReference type="CDD" id="cd00995">
    <property type="entry name" value="PBP2_NikA_DppA_OppA_like"/>
    <property type="match status" value="1"/>
</dbReference>
<evidence type="ECO:0000259" key="3">
    <source>
        <dbReference type="Pfam" id="PF00496"/>
    </source>
</evidence>
<evidence type="ECO:0000256" key="2">
    <source>
        <dbReference type="SAM" id="SignalP"/>
    </source>
</evidence>
<evidence type="ECO:0000313" key="4">
    <source>
        <dbReference type="EMBL" id="BDZ40953.1"/>
    </source>
</evidence>
<name>A0ABM8FYW6_9CELL</name>
<dbReference type="RefSeq" id="WP_286218249.1">
    <property type="nucleotide sequence ID" value="NZ_AP027729.1"/>
</dbReference>
<dbReference type="InterPro" id="IPR039424">
    <property type="entry name" value="SBP_5"/>
</dbReference>
<feature type="region of interest" description="Disordered" evidence="1">
    <location>
        <begin position="24"/>
        <end position="57"/>
    </location>
</feature>
<protein>
    <submittedName>
        <fullName evidence="4">ABC transporter substrate-binding protein</fullName>
    </submittedName>
</protein>
<dbReference type="Gene3D" id="3.40.190.10">
    <property type="entry name" value="Periplasmic binding protein-like II"/>
    <property type="match status" value="1"/>
</dbReference>
<feature type="signal peptide" evidence="2">
    <location>
        <begin position="1"/>
        <end position="27"/>
    </location>
</feature>
<accession>A0ABM8FYW6</accession>
<dbReference type="EMBL" id="AP027729">
    <property type="protein sequence ID" value="BDZ40953.1"/>
    <property type="molecule type" value="Genomic_DNA"/>
</dbReference>
<dbReference type="Proteomes" id="UP001321475">
    <property type="component" value="Chromosome"/>
</dbReference>
<dbReference type="Gene3D" id="3.10.105.10">
    <property type="entry name" value="Dipeptide-binding Protein, Domain 3"/>
    <property type="match status" value="1"/>
</dbReference>
<dbReference type="SUPFAM" id="SSF53850">
    <property type="entry name" value="Periplasmic binding protein-like II"/>
    <property type="match status" value="1"/>
</dbReference>
<keyword evidence="2" id="KW-0732">Signal</keyword>
<evidence type="ECO:0000313" key="5">
    <source>
        <dbReference type="Proteomes" id="UP001321475"/>
    </source>
</evidence>
<keyword evidence="5" id="KW-1185">Reference proteome</keyword>
<gene>
    <name evidence="4" type="ORF">GCM10025865_02520</name>
</gene>
<organism evidence="4 5">
    <name type="scientific">Paraoerskovia sediminicola</name>
    <dbReference type="NCBI Taxonomy" id="1138587"/>
    <lineage>
        <taxon>Bacteria</taxon>
        <taxon>Bacillati</taxon>
        <taxon>Actinomycetota</taxon>
        <taxon>Actinomycetes</taxon>
        <taxon>Micrococcales</taxon>
        <taxon>Cellulomonadaceae</taxon>
        <taxon>Paraoerskovia</taxon>
    </lineage>
</organism>
<dbReference type="PROSITE" id="PS51257">
    <property type="entry name" value="PROKAR_LIPOPROTEIN"/>
    <property type="match status" value="1"/>
</dbReference>